<reference evidence="1 2" key="1">
    <citation type="submission" date="2020-04" db="EMBL/GenBank/DDBJ databases">
        <authorList>
            <person name="Wallbank WR R."/>
            <person name="Pardo Diaz C."/>
            <person name="Kozak K."/>
            <person name="Martin S."/>
            <person name="Jiggins C."/>
            <person name="Moest M."/>
            <person name="Warren A I."/>
            <person name="Byers J.R.P. K."/>
            <person name="Montejo-Kovacevich G."/>
            <person name="Yen C E."/>
        </authorList>
    </citation>
    <scope>NUCLEOTIDE SEQUENCE [LARGE SCALE GENOMIC DNA]</scope>
</reference>
<gene>
    <name evidence="1" type="ORF">APLA_LOCUS210</name>
</gene>
<proteinExistence type="predicted"/>
<protein>
    <submittedName>
        <fullName evidence="1">Uncharacterized protein</fullName>
    </submittedName>
</protein>
<accession>A0A8S0YP60</accession>
<evidence type="ECO:0000313" key="2">
    <source>
        <dbReference type="Proteomes" id="UP000494256"/>
    </source>
</evidence>
<dbReference type="OrthoDB" id="7332877at2759"/>
<name>A0A8S0YP60_ARCPL</name>
<comment type="caution">
    <text evidence="1">The sequence shown here is derived from an EMBL/GenBank/DDBJ whole genome shotgun (WGS) entry which is preliminary data.</text>
</comment>
<dbReference type="EMBL" id="CADEBD010000037">
    <property type="protein sequence ID" value="CAB3220195.1"/>
    <property type="molecule type" value="Genomic_DNA"/>
</dbReference>
<evidence type="ECO:0000313" key="1">
    <source>
        <dbReference type="EMBL" id="CAB3220195.1"/>
    </source>
</evidence>
<dbReference type="Proteomes" id="UP000494256">
    <property type="component" value="Unassembled WGS sequence"/>
</dbReference>
<sequence>MSATRRGVARLEASGALLSRELYFNKQRIRAHCAPSACGLYVQAEHQRHIARVSVLTHCDKVYIHIAEGCRCAEDTKGVGQQAAAQVLINPREATGALHNSPSRSHQEVVNIFSETLE</sequence>
<organism evidence="1 2">
    <name type="scientific">Arctia plantaginis</name>
    <name type="common">Wood tiger moth</name>
    <name type="synonym">Phalaena plantaginis</name>
    <dbReference type="NCBI Taxonomy" id="874455"/>
    <lineage>
        <taxon>Eukaryota</taxon>
        <taxon>Metazoa</taxon>
        <taxon>Ecdysozoa</taxon>
        <taxon>Arthropoda</taxon>
        <taxon>Hexapoda</taxon>
        <taxon>Insecta</taxon>
        <taxon>Pterygota</taxon>
        <taxon>Neoptera</taxon>
        <taxon>Endopterygota</taxon>
        <taxon>Lepidoptera</taxon>
        <taxon>Glossata</taxon>
        <taxon>Ditrysia</taxon>
        <taxon>Noctuoidea</taxon>
        <taxon>Erebidae</taxon>
        <taxon>Arctiinae</taxon>
        <taxon>Arctia</taxon>
    </lineage>
</organism>
<dbReference type="AlphaFoldDB" id="A0A8S0YP60"/>